<dbReference type="GO" id="GO:0005524">
    <property type="term" value="F:ATP binding"/>
    <property type="evidence" value="ECO:0007669"/>
    <property type="project" value="UniProtKB-KW"/>
</dbReference>
<feature type="region of interest" description="Disordered" evidence="6">
    <location>
        <begin position="584"/>
        <end position="614"/>
    </location>
</feature>
<dbReference type="SUPFAM" id="SSF52540">
    <property type="entry name" value="P-loop containing nucleoside triphosphate hydrolases"/>
    <property type="match status" value="1"/>
</dbReference>
<feature type="domain" description="Kinesin motor" evidence="7">
    <location>
        <begin position="1"/>
        <end position="169"/>
    </location>
</feature>
<dbReference type="PROSITE" id="PS50067">
    <property type="entry name" value="KINESIN_MOTOR_2"/>
    <property type="match status" value="1"/>
</dbReference>
<dbReference type="GO" id="GO:0005874">
    <property type="term" value="C:microtubule"/>
    <property type="evidence" value="ECO:0007669"/>
    <property type="project" value="UniProtKB-KW"/>
</dbReference>
<evidence type="ECO:0000256" key="1">
    <source>
        <dbReference type="ARBA" id="ARBA00022741"/>
    </source>
</evidence>
<sequence>MGTNYNGECTNGIIPKVMHTIFKRVEETKDNTEFLIRVSFIEIFKEEVFDLLDSTPAVHPKADGNGKHVGPFRVPIQIRETANGGISLAGVTEAEVTSQDEMASFLLRSRSHAIFMITMEQKKLSGITSGAVHDDNAGDDILCAKLHLVDLAGSERAKKTGADGMRLREDLRGWQTWKLWKEGLDNLKIGGCMISANLAKSPRKPGSNDYMAPQGSPEKQRFRVFKEVPGPMERGVKSFKQVVTGEIRAEEIQKEVGPCNLKKVVLPDEVSDYPASFFGRALLDEAVDGVALCNIKVLLKAGGESDFDVSYVGGLHVLLVFNDKESAKHFLVFKERWWKVFFKVLDIWVGQSFEQFRMVDIGIMGLPLHLRDDTTCDTIAKVFGSVIWPAQSSWLSGDCRKGKVTILSKCWKEIDETISVVWKRDSFTAQVKEERDSWVPTFEKEETIPAMWNDEGSPEEGNQNSNVGGDDIDDTWSEVGGDLDGLGGSAILGNHDTPFSPCQKLKSPREEEFQGTTSINLSKEASISINKVGGPVKSPRPDFSESRPNNFKSFNLNKLGSLGSKDSTIPYSLCFVEEMRSKGRSMGVEGNSGRRCEEPLVSRGSKSRTSGLRPGGNFGDRILVEEDWETTWAEKEAVEVMEVGRSVGLNFSGCEAQIPKVMLQAAGFQKGYLMDFLCVNYRGIREDSKVVWVNELKRREIFFASATVSAGQWGVDVGRV</sequence>
<evidence type="ECO:0000313" key="8">
    <source>
        <dbReference type="EMBL" id="KAK9070203.1"/>
    </source>
</evidence>
<dbReference type="AlphaFoldDB" id="A0AAP0DC23"/>
<evidence type="ECO:0000259" key="7">
    <source>
        <dbReference type="PROSITE" id="PS50067"/>
    </source>
</evidence>
<keyword evidence="3 5" id="KW-0505">Motor protein</keyword>
<keyword evidence="5" id="KW-0493">Microtubule</keyword>
<dbReference type="GO" id="GO:0008017">
    <property type="term" value="F:microtubule binding"/>
    <property type="evidence" value="ECO:0007669"/>
    <property type="project" value="InterPro"/>
</dbReference>
<dbReference type="PANTHER" id="PTHR47969">
    <property type="entry name" value="CHROMOSOME-ASSOCIATED KINESIN KIF4A-RELATED"/>
    <property type="match status" value="1"/>
</dbReference>
<evidence type="ECO:0000256" key="3">
    <source>
        <dbReference type="ARBA" id="ARBA00023175"/>
    </source>
</evidence>
<evidence type="ECO:0000256" key="4">
    <source>
        <dbReference type="PROSITE-ProRule" id="PRU00283"/>
    </source>
</evidence>
<dbReference type="GO" id="GO:0003777">
    <property type="term" value="F:microtubule motor activity"/>
    <property type="evidence" value="ECO:0007669"/>
    <property type="project" value="InterPro"/>
</dbReference>
<evidence type="ECO:0000256" key="6">
    <source>
        <dbReference type="SAM" id="MobiDB-lite"/>
    </source>
</evidence>
<gene>
    <name evidence="8" type="ORF">SSX86_010603</name>
</gene>
<dbReference type="GO" id="GO:0051231">
    <property type="term" value="P:spindle elongation"/>
    <property type="evidence" value="ECO:0007669"/>
    <property type="project" value="TreeGrafter"/>
</dbReference>
<dbReference type="InterPro" id="IPR019821">
    <property type="entry name" value="Kinesin_motor_CS"/>
</dbReference>
<dbReference type="InterPro" id="IPR001752">
    <property type="entry name" value="Kinesin_motor_dom"/>
</dbReference>
<comment type="similarity">
    <text evidence="4 5">Belongs to the TRAFAC class myosin-kinesin ATPase superfamily. Kinesin family.</text>
</comment>
<keyword evidence="9" id="KW-1185">Reference proteome</keyword>
<dbReference type="InterPro" id="IPR036961">
    <property type="entry name" value="Kinesin_motor_dom_sf"/>
</dbReference>
<feature type="region of interest" description="Disordered" evidence="6">
    <location>
        <begin position="450"/>
        <end position="479"/>
    </location>
</feature>
<keyword evidence="2 5" id="KW-0067">ATP-binding</keyword>
<reference evidence="8 9" key="1">
    <citation type="submission" date="2024-04" db="EMBL/GenBank/DDBJ databases">
        <title>The reference genome of an endangered Asteraceae, Deinandra increscens subsp. villosa, native to the Central Coast of California.</title>
        <authorList>
            <person name="Guilliams M."/>
            <person name="Hasenstab-Lehman K."/>
            <person name="Meyer R."/>
            <person name="Mcevoy S."/>
        </authorList>
    </citation>
    <scope>NUCLEOTIDE SEQUENCE [LARGE SCALE GENOMIC DNA]</scope>
    <source>
        <tissue evidence="8">Leaf</tissue>
    </source>
</reference>
<evidence type="ECO:0000256" key="2">
    <source>
        <dbReference type="ARBA" id="ARBA00022840"/>
    </source>
</evidence>
<comment type="caution">
    <text evidence="8">The sequence shown here is derived from an EMBL/GenBank/DDBJ whole genome shotgun (WGS) entry which is preliminary data.</text>
</comment>
<dbReference type="InterPro" id="IPR027640">
    <property type="entry name" value="Kinesin-like_fam"/>
</dbReference>
<dbReference type="GO" id="GO:0007018">
    <property type="term" value="P:microtubule-based movement"/>
    <property type="evidence" value="ECO:0007669"/>
    <property type="project" value="InterPro"/>
</dbReference>
<comment type="caution">
    <text evidence="4">Lacks conserved residue(s) required for the propagation of feature annotation.</text>
</comment>
<dbReference type="SMART" id="SM00129">
    <property type="entry name" value="KISc"/>
    <property type="match status" value="1"/>
</dbReference>
<dbReference type="Pfam" id="PF00225">
    <property type="entry name" value="Kinesin"/>
    <property type="match status" value="1"/>
</dbReference>
<keyword evidence="1 5" id="KW-0547">Nucleotide-binding</keyword>
<name>A0AAP0DC23_9ASTR</name>
<dbReference type="GO" id="GO:0005875">
    <property type="term" value="C:microtubule associated complex"/>
    <property type="evidence" value="ECO:0007669"/>
    <property type="project" value="TreeGrafter"/>
</dbReference>
<dbReference type="GO" id="GO:0007052">
    <property type="term" value="P:mitotic spindle organization"/>
    <property type="evidence" value="ECO:0007669"/>
    <property type="project" value="TreeGrafter"/>
</dbReference>
<proteinExistence type="inferred from homology"/>
<dbReference type="PANTHER" id="PTHR47969:SF6">
    <property type="entry name" value="KINESIN-LIKE PROTEIN KIN-4C"/>
    <property type="match status" value="1"/>
</dbReference>
<accession>A0AAP0DC23</accession>
<dbReference type="Proteomes" id="UP001408789">
    <property type="component" value="Unassembled WGS sequence"/>
</dbReference>
<dbReference type="EMBL" id="JBCNJP010000012">
    <property type="protein sequence ID" value="KAK9070203.1"/>
    <property type="molecule type" value="Genomic_DNA"/>
</dbReference>
<protein>
    <recommendedName>
        <fullName evidence="5">Kinesin-like protein</fullName>
    </recommendedName>
</protein>
<evidence type="ECO:0000256" key="5">
    <source>
        <dbReference type="RuleBase" id="RU000394"/>
    </source>
</evidence>
<organism evidence="8 9">
    <name type="scientific">Deinandra increscens subsp. villosa</name>
    <dbReference type="NCBI Taxonomy" id="3103831"/>
    <lineage>
        <taxon>Eukaryota</taxon>
        <taxon>Viridiplantae</taxon>
        <taxon>Streptophyta</taxon>
        <taxon>Embryophyta</taxon>
        <taxon>Tracheophyta</taxon>
        <taxon>Spermatophyta</taxon>
        <taxon>Magnoliopsida</taxon>
        <taxon>eudicotyledons</taxon>
        <taxon>Gunneridae</taxon>
        <taxon>Pentapetalae</taxon>
        <taxon>asterids</taxon>
        <taxon>campanulids</taxon>
        <taxon>Asterales</taxon>
        <taxon>Asteraceae</taxon>
        <taxon>Asteroideae</taxon>
        <taxon>Heliantheae alliance</taxon>
        <taxon>Madieae</taxon>
        <taxon>Madiinae</taxon>
        <taxon>Deinandra</taxon>
    </lineage>
</organism>
<evidence type="ECO:0000313" key="9">
    <source>
        <dbReference type="Proteomes" id="UP001408789"/>
    </source>
</evidence>
<dbReference type="Gene3D" id="3.40.850.10">
    <property type="entry name" value="Kinesin motor domain"/>
    <property type="match status" value="1"/>
</dbReference>
<dbReference type="InterPro" id="IPR027417">
    <property type="entry name" value="P-loop_NTPase"/>
</dbReference>
<dbReference type="PROSITE" id="PS00411">
    <property type="entry name" value="KINESIN_MOTOR_1"/>
    <property type="match status" value="1"/>
</dbReference>
<dbReference type="PRINTS" id="PR00380">
    <property type="entry name" value="KINESINHEAVY"/>
</dbReference>